<evidence type="ECO:0000259" key="11">
    <source>
        <dbReference type="PROSITE" id="PS51914"/>
    </source>
</evidence>
<dbReference type="Gene3D" id="2.70.130.10">
    <property type="entry name" value="Mannose-6-phosphate receptor binding domain"/>
    <property type="match status" value="1"/>
</dbReference>
<evidence type="ECO:0000256" key="5">
    <source>
        <dbReference type="ARBA" id="ARBA00022989"/>
    </source>
</evidence>
<dbReference type="GO" id="GO:0005770">
    <property type="term" value="C:late endosome"/>
    <property type="evidence" value="ECO:0007669"/>
    <property type="project" value="TreeGrafter"/>
</dbReference>
<dbReference type="GO" id="GO:0010008">
    <property type="term" value="C:endosome membrane"/>
    <property type="evidence" value="ECO:0007669"/>
    <property type="project" value="UniProtKB-SubCell"/>
</dbReference>
<dbReference type="GO" id="GO:0007034">
    <property type="term" value="P:vacuolar transport"/>
    <property type="evidence" value="ECO:0007669"/>
    <property type="project" value="TreeGrafter"/>
</dbReference>
<reference evidence="12 13" key="1">
    <citation type="submission" date="2020-03" db="EMBL/GenBank/DDBJ databases">
        <title>FDA dAtabase for Regulatory Grade micrObial Sequences (FDA-ARGOS): Supporting development and validation of Infectious Disease Dx tests.</title>
        <authorList>
            <person name="Campos J."/>
            <person name="Goldberg B."/>
            <person name="Tallon L."/>
            <person name="Sadzewicz L."/>
            <person name="Vavikolanu K."/>
            <person name="Mehta A."/>
            <person name="Aluvathingal J."/>
            <person name="Nadendla S."/>
            <person name="Nandy P."/>
            <person name="Geyer C."/>
            <person name="Yan Y."/>
            <person name="Sichtig H."/>
        </authorList>
    </citation>
    <scope>NUCLEOTIDE SEQUENCE [LARGE SCALE GENOMIC DNA]</scope>
    <source>
        <strain evidence="12 13">FDAARGOS_656</strain>
    </source>
</reference>
<name>A0A8H6BUY7_CANAX</name>
<comment type="caution">
    <text evidence="12">The sequence shown here is derived from an EMBL/GenBank/DDBJ whole genome shotgun (WGS) entry which is preliminary data.</text>
</comment>
<evidence type="ECO:0000313" key="12">
    <source>
        <dbReference type="EMBL" id="KAF6063264.1"/>
    </source>
</evidence>
<keyword evidence="6 10" id="KW-0472">Membrane</keyword>
<dbReference type="PANTHER" id="PTHR15071:SF0">
    <property type="entry name" value="MANNOSE 6-PHOSPHATE RECEPTOR-LIKE PROTEIN 1"/>
    <property type="match status" value="1"/>
</dbReference>
<feature type="compositionally biased region" description="Polar residues" evidence="9">
    <location>
        <begin position="64"/>
        <end position="83"/>
    </location>
</feature>
<dbReference type="EMBL" id="JABWAD010000061">
    <property type="protein sequence ID" value="KAF6063264.1"/>
    <property type="molecule type" value="Genomic_DNA"/>
</dbReference>
<accession>A0A8H6BUY7</accession>
<evidence type="ECO:0000256" key="3">
    <source>
        <dbReference type="ARBA" id="ARBA00022692"/>
    </source>
</evidence>
<protein>
    <submittedName>
        <fullName evidence="12">Putative integral membrane protein</fullName>
    </submittedName>
</protein>
<organism evidence="12 13">
    <name type="scientific">Candida albicans</name>
    <name type="common">Yeast</name>
    <dbReference type="NCBI Taxonomy" id="5476"/>
    <lineage>
        <taxon>Eukaryota</taxon>
        <taxon>Fungi</taxon>
        <taxon>Dikarya</taxon>
        <taxon>Ascomycota</taxon>
        <taxon>Saccharomycotina</taxon>
        <taxon>Pichiomycetes</taxon>
        <taxon>Debaryomycetaceae</taxon>
        <taxon>Candida/Lodderomyces clade</taxon>
        <taxon>Candida</taxon>
    </lineage>
</organism>
<keyword evidence="3 10" id="KW-0812">Transmembrane</keyword>
<evidence type="ECO:0000256" key="9">
    <source>
        <dbReference type="SAM" id="MobiDB-lite"/>
    </source>
</evidence>
<dbReference type="AlphaFoldDB" id="A0A8H6BUY7"/>
<feature type="compositionally biased region" description="Basic and acidic residues" evidence="9">
    <location>
        <begin position="85"/>
        <end position="97"/>
    </location>
</feature>
<dbReference type="InterPro" id="IPR028927">
    <property type="entry name" value="Man-6-P_rcpt"/>
</dbReference>
<keyword evidence="4" id="KW-0732">Signal</keyword>
<evidence type="ECO:0000256" key="7">
    <source>
        <dbReference type="ARBA" id="ARBA00023157"/>
    </source>
</evidence>
<evidence type="ECO:0000256" key="2">
    <source>
        <dbReference type="ARBA" id="ARBA00022448"/>
    </source>
</evidence>
<dbReference type="Pfam" id="PF02157">
    <property type="entry name" value="Man-6-P_recep"/>
    <property type="match status" value="1"/>
</dbReference>
<keyword evidence="2" id="KW-0813">Transport</keyword>
<keyword evidence="8" id="KW-0325">Glycoprotein</keyword>
<evidence type="ECO:0000256" key="10">
    <source>
        <dbReference type="SAM" id="Phobius"/>
    </source>
</evidence>
<dbReference type="Proteomes" id="UP000536275">
    <property type="component" value="Unassembled WGS sequence"/>
</dbReference>
<feature type="transmembrane region" description="Helical" evidence="10">
    <location>
        <begin position="7"/>
        <end position="24"/>
    </location>
</feature>
<dbReference type="InterPro" id="IPR009011">
    <property type="entry name" value="Man6P_isomerase_rcpt-bd_dom_sf"/>
</dbReference>
<dbReference type="GO" id="GO:0000139">
    <property type="term" value="C:Golgi membrane"/>
    <property type="evidence" value="ECO:0007669"/>
    <property type="project" value="UniProtKB-SubCell"/>
</dbReference>
<evidence type="ECO:0000256" key="8">
    <source>
        <dbReference type="ARBA" id="ARBA00023180"/>
    </source>
</evidence>
<proteinExistence type="predicted"/>
<gene>
    <name evidence="12" type="ORF">FOB64_006261</name>
</gene>
<dbReference type="InterPro" id="IPR044865">
    <property type="entry name" value="MRH_dom"/>
</dbReference>
<keyword evidence="5 10" id="KW-1133">Transmembrane helix</keyword>
<feature type="transmembrane region" description="Helical" evidence="10">
    <location>
        <begin position="240"/>
        <end position="263"/>
    </location>
</feature>
<evidence type="ECO:0000256" key="4">
    <source>
        <dbReference type="ARBA" id="ARBA00022729"/>
    </source>
</evidence>
<feature type="region of interest" description="Disordered" evidence="9">
    <location>
        <begin position="57"/>
        <end position="105"/>
    </location>
</feature>
<sequence length="276" mass="30902">MSKLVRRTILPAITIVLIVFFVVLESSKKPNDSLYDAGSHIFDSISHLSFVDGQLIEQKPPNQPFTNEQSKQIDSTPDNSLQPTKQEDEEKKTLKEKEEEEKQLDPCTVFNPISKGFIDLSGLSSLSNEGKALPWVSKGYDSGKNYTIGVCSSPFKKHHSEINEIQDNLNSSLIGAYYVDPESKKYVSMGKYSTVPKFRGRKLTLTASVSYIGQANECTYFFEVRSHHACPTAAKANNLAAVWIFLFIFLAAVFVYFSGGLLYRQMKQASTTRSKV</sequence>
<keyword evidence="7" id="KW-1015">Disulfide bond</keyword>
<dbReference type="PROSITE" id="PS51914">
    <property type="entry name" value="MRH"/>
    <property type="match status" value="1"/>
</dbReference>
<dbReference type="PANTHER" id="PTHR15071">
    <property type="entry name" value="MANNOSE-6-PHOSPHATE RECEPTOR FAMILY MEMBER"/>
    <property type="match status" value="1"/>
</dbReference>
<comment type="subcellular location">
    <subcellularLocation>
        <location evidence="1">Golgi apparatus membrane</location>
        <topology evidence="1">Single-pass type I membrane protein</topology>
    </subcellularLocation>
</comment>
<evidence type="ECO:0000256" key="1">
    <source>
        <dbReference type="ARBA" id="ARBA00004614"/>
    </source>
</evidence>
<evidence type="ECO:0000313" key="13">
    <source>
        <dbReference type="Proteomes" id="UP000536275"/>
    </source>
</evidence>
<dbReference type="SUPFAM" id="SSF50911">
    <property type="entry name" value="Mannose 6-phosphate receptor domain"/>
    <property type="match status" value="1"/>
</dbReference>
<feature type="domain" description="MRH" evidence="11">
    <location>
        <begin position="105"/>
        <end position="232"/>
    </location>
</feature>
<evidence type="ECO:0000256" key="6">
    <source>
        <dbReference type="ARBA" id="ARBA00023136"/>
    </source>
</evidence>